<proteinExistence type="predicted"/>
<dbReference type="InParanoid" id="Q2FL08"/>
<evidence type="ECO:0000256" key="1">
    <source>
        <dbReference type="SAM" id="MobiDB-lite"/>
    </source>
</evidence>
<dbReference type="EnsemblBacteria" id="ABD41392">
    <property type="protein sequence ID" value="ABD41392"/>
    <property type="gene ID" value="Mhun_1661"/>
</dbReference>
<reference evidence="3" key="1">
    <citation type="journal article" date="2016" name="Stand. Genomic Sci.">
        <title>Complete genome sequence of Methanospirillum hungatei type strain JF1.</title>
        <authorList>
            <person name="Gunsalus R.P."/>
            <person name="Cook L.E."/>
            <person name="Crable B."/>
            <person name="Rohlin L."/>
            <person name="McDonald E."/>
            <person name="Mouttaki H."/>
            <person name="Sieber J.R."/>
            <person name="Poweleit N."/>
            <person name="Zhou H."/>
            <person name="Lapidus A.L."/>
            <person name="Daligault H.E."/>
            <person name="Land M."/>
            <person name="Gilna P."/>
            <person name="Ivanova N."/>
            <person name="Kyrpides N."/>
            <person name="Culley D.E."/>
            <person name="McInerney M.J."/>
        </authorList>
    </citation>
    <scope>NUCLEOTIDE SEQUENCE [LARGE SCALE GENOMIC DNA]</scope>
    <source>
        <strain evidence="3">ATCC 27890 / DSM 864 / NBRC 100397 / JF-1</strain>
    </source>
</reference>
<feature type="region of interest" description="Disordered" evidence="1">
    <location>
        <begin position="76"/>
        <end position="175"/>
    </location>
</feature>
<feature type="compositionally biased region" description="Basic and acidic residues" evidence="1">
    <location>
        <begin position="102"/>
        <end position="121"/>
    </location>
</feature>
<dbReference type="EMBL" id="CP000254">
    <property type="protein sequence ID" value="ABD41392.1"/>
    <property type="molecule type" value="Genomic_DNA"/>
</dbReference>
<organism evidence="2 3">
    <name type="scientific">Methanospirillum hungatei JF-1 (strain ATCC 27890 / DSM 864 / NBRC 100397 / JF-1)</name>
    <dbReference type="NCBI Taxonomy" id="323259"/>
    <lineage>
        <taxon>Archaea</taxon>
        <taxon>Methanobacteriati</taxon>
        <taxon>Methanobacteriota</taxon>
        <taxon>Stenosarchaea group</taxon>
        <taxon>Methanomicrobia</taxon>
        <taxon>Methanomicrobiales</taxon>
        <taxon>Methanospirillaceae</taxon>
        <taxon>Methanospirillum</taxon>
    </lineage>
</organism>
<evidence type="ECO:0000313" key="2">
    <source>
        <dbReference type="EMBL" id="ABD41392.1"/>
    </source>
</evidence>
<feature type="compositionally biased region" description="Basic and acidic residues" evidence="1">
    <location>
        <begin position="142"/>
        <end position="170"/>
    </location>
</feature>
<sequence>MTSTPKPTEIPDVHVNESKASDEIIIDEKTNQFYDPKTKTVFYLNEFGYVTTQSTYSEEELERRWNEIKNTLINENPDLVKEKDHSNTISSPDENPSLDEMISEKSQTHDVQTDIEKRDSENLNNNDISLNYYLNTNTQSAEPDKKEDIEKTPEIEHNADKKERKEENKGLDVQNSLKNAANAVISSLNKNLKGSDKYPDDWSISPDGNFVYSMRYPDDDPIPVQYFEKNPDKNNWDRNWVQIESAYPIFGTPIPEGEHLRVAQKIYDTITKDPEVQKKLDSWKDEPRDLKEKKEFANIIANAIIEALKFDKEYLNEVRFADEEELNPGEEAAFIDSDKTILIRPDSEIWKDPAVLIGTVAHEVRHLQQLCASDTLPAGEFREGIQQNWDSQGFRANINEHGHNYYYMQISECDAFGVCEEVIRAFSKKGL</sequence>
<protein>
    <submittedName>
        <fullName evidence="2">Uncharacterized protein</fullName>
    </submittedName>
</protein>
<feature type="compositionally biased region" description="Polar residues" evidence="1">
    <location>
        <begin position="122"/>
        <end position="141"/>
    </location>
</feature>
<keyword evidence="3" id="KW-1185">Reference proteome</keyword>
<accession>Q2FL08</accession>
<dbReference type="HOGENOM" id="CLU_635556_0_0_2"/>
<gene>
    <name evidence="2" type="ordered locus">Mhun_1661</name>
</gene>
<name>Q2FL08_METHJ</name>
<dbReference type="AlphaFoldDB" id="Q2FL08"/>
<evidence type="ECO:0000313" key="3">
    <source>
        <dbReference type="Proteomes" id="UP000001941"/>
    </source>
</evidence>
<dbReference type="Proteomes" id="UP000001941">
    <property type="component" value="Chromosome"/>
</dbReference>
<dbReference type="KEGG" id="mhu:Mhun_1661"/>